<evidence type="ECO:0000256" key="5">
    <source>
        <dbReference type="ARBA" id="ARBA00023180"/>
    </source>
</evidence>
<evidence type="ECO:0000313" key="8">
    <source>
        <dbReference type="EMBL" id="CRG95402.1"/>
    </source>
</evidence>
<feature type="compositionally biased region" description="Polar residues" evidence="6">
    <location>
        <begin position="548"/>
        <end position="560"/>
    </location>
</feature>
<evidence type="ECO:0000256" key="1">
    <source>
        <dbReference type="ARBA" id="ARBA00004370"/>
    </source>
</evidence>
<accession>A0A1J1GVT8</accession>
<dbReference type="Proteomes" id="UP000220797">
    <property type="component" value="Unassembled WGS sequence"/>
</dbReference>
<gene>
    <name evidence="8" type="ORF">PGAL8A_00017100</name>
</gene>
<dbReference type="Gene3D" id="3.90.70.10">
    <property type="entry name" value="Cysteine proteinases"/>
    <property type="match status" value="1"/>
</dbReference>
<dbReference type="VEuPathDB" id="PlasmoDB:PGAL8A_00017100"/>
<dbReference type="InterPro" id="IPR013128">
    <property type="entry name" value="Peptidase_C1A"/>
</dbReference>
<name>A0A1J1GVT8_PLAGA</name>
<comment type="subcellular location">
    <subcellularLocation>
        <location evidence="1">Membrane</location>
    </subcellularLocation>
</comment>
<evidence type="ECO:0000256" key="4">
    <source>
        <dbReference type="ARBA" id="ARBA00023145"/>
    </source>
</evidence>
<dbReference type="SMART" id="SM00645">
    <property type="entry name" value="Pept_C1"/>
    <property type="match status" value="1"/>
</dbReference>
<comment type="similarity">
    <text evidence="2">Belongs to the peptidase C1 family.</text>
</comment>
<dbReference type="RefSeq" id="XP_028528213.1">
    <property type="nucleotide sequence ID" value="XM_028671574.1"/>
</dbReference>
<dbReference type="AlphaFoldDB" id="A0A1J1GVT8"/>
<feature type="domain" description="Peptidase C1A papain C-terminal" evidence="7">
    <location>
        <begin position="209"/>
        <end position="465"/>
    </location>
</feature>
<dbReference type="PRINTS" id="PR00705">
    <property type="entry name" value="PAPAIN"/>
</dbReference>
<keyword evidence="3" id="KW-0472">Membrane</keyword>
<organism evidence="8 9">
    <name type="scientific">Plasmodium gallinaceum</name>
    <dbReference type="NCBI Taxonomy" id="5849"/>
    <lineage>
        <taxon>Eukaryota</taxon>
        <taxon>Sar</taxon>
        <taxon>Alveolata</taxon>
        <taxon>Apicomplexa</taxon>
        <taxon>Aconoidasida</taxon>
        <taxon>Haemosporida</taxon>
        <taxon>Plasmodiidae</taxon>
        <taxon>Plasmodium</taxon>
        <taxon>Plasmodium (Haemamoeba)</taxon>
    </lineage>
</organism>
<dbReference type="InterPro" id="IPR000169">
    <property type="entry name" value="Pept_cys_AS"/>
</dbReference>
<feature type="region of interest" description="Disordered" evidence="6">
    <location>
        <begin position="539"/>
        <end position="566"/>
    </location>
</feature>
<dbReference type="GO" id="GO:0008234">
    <property type="term" value="F:cysteine-type peptidase activity"/>
    <property type="evidence" value="ECO:0007669"/>
    <property type="project" value="InterPro"/>
</dbReference>
<reference evidence="8" key="1">
    <citation type="submission" date="2015-04" db="EMBL/GenBank/DDBJ databases">
        <authorList>
            <consortium name="Pathogen Informatics"/>
        </authorList>
    </citation>
    <scope>NUCLEOTIDE SEQUENCE [LARGE SCALE GENOMIC DNA]</scope>
    <source>
        <strain evidence="8">8A</strain>
    </source>
</reference>
<dbReference type="PROSITE" id="PS00139">
    <property type="entry name" value="THIOL_PROTEASE_CYS"/>
    <property type="match status" value="1"/>
</dbReference>
<evidence type="ECO:0000256" key="2">
    <source>
        <dbReference type="ARBA" id="ARBA00008455"/>
    </source>
</evidence>
<dbReference type="OMA" id="VMMNCEY"/>
<dbReference type="GO" id="GO:0016020">
    <property type="term" value="C:membrane"/>
    <property type="evidence" value="ECO:0007669"/>
    <property type="project" value="UniProtKB-SubCell"/>
</dbReference>
<proteinExistence type="inferred from homology"/>
<dbReference type="InterPro" id="IPR000668">
    <property type="entry name" value="Peptidase_C1A_C"/>
</dbReference>
<keyword evidence="5" id="KW-0325">Glycoprotein</keyword>
<evidence type="ECO:0000259" key="7">
    <source>
        <dbReference type="SMART" id="SM00645"/>
    </source>
</evidence>
<evidence type="ECO:0000313" key="9">
    <source>
        <dbReference type="Proteomes" id="UP000220797"/>
    </source>
</evidence>
<evidence type="ECO:0000256" key="6">
    <source>
        <dbReference type="SAM" id="MobiDB-lite"/>
    </source>
</evidence>
<comment type="caution">
    <text evidence="8">The sequence shown here is derived from an EMBL/GenBank/DDBJ whole genome shotgun (WGS) entry which is preliminary data.</text>
</comment>
<sequence length="669" mass="77709">MRNCFLAGSLDFSKCILCEEKFYNIQPCIQHPQNFLLSKGEIKAFIELQEEDYLTREQMRALIEEIIKISLYRIKKRLNDEHSMSDDLKKKIKKLCLYSNFYDNYENARNHMQASVVEVEQHIRKIVKKFMNEKDNIEHMYDSLSNPALCLKDPGQWIRDRAGYKDIDIPSAGIIPEKKLFKSYMLNSLNNSLYSSKYNCNRQFCNRFADTNECEHNIRVLNQGKCGNCWAFASSTVISAYRCRKDLGFAEPSVKYVTLCKNKYNNNGIDLFGHYNDNICKEGGHIVFFLNTVEKTGMLPTSHDVPYYAPLKSSECPKSKSSWSNIWDQVNLFDKIYNGYMYHGFLKISFGDYVEQGKTTELINIIKDYIIDQGALFVSMTITEKLSFDHDGEKVMISCQHNETPDHALALIGFGDYIMPSGKKSSYWLIRNSWGAHWGDKGNFKLDVYGSPNCNGHVLYNAFPLLLEMNGKKINAPLPNDTASTDVKTRYDFHGFGSHKENNFSPHNMNIDRNRLYPNPFGDSYPFRKPNHNTYYDPINPYAIPRDQNYNPNKDSSYGNNDYAYPRDNSRDRSGIIYNRDIRNLRRVFKSQIIAQIGDFIYKRSIYSKRKDEIKEPYSCLRTFSMDSLSDSTCRNNCHQFISECKYSSSIGECLMKRSPNYKCIYCGM</sequence>
<dbReference type="PANTHER" id="PTHR12411">
    <property type="entry name" value="CYSTEINE PROTEASE FAMILY C1-RELATED"/>
    <property type="match status" value="1"/>
</dbReference>
<protein>
    <submittedName>
        <fullName evidence="8">Serine repeat antigen, putative</fullName>
    </submittedName>
</protein>
<keyword evidence="4" id="KW-0865">Zymogen</keyword>
<dbReference type="InterPro" id="IPR038765">
    <property type="entry name" value="Papain-like_cys_pep_sf"/>
</dbReference>
<dbReference type="EMBL" id="CVMV01000033">
    <property type="protein sequence ID" value="CRG95402.1"/>
    <property type="molecule type" value="Genomic_DNA"/>
</dbReference>
<dbReference type="GeneID" id="39728693"/>
<dbReference type="OrthoDB" id="405971at2759"/>
<evidence type="ECO:0000256" key="3">
    <source>
        <dbReference type="ARBA" id="ARBA00023136"/>
    </source>
</evidence>
<dbReference type="CDD" id="cd02619">
    <property type="entry name" value="Peptidase_C1"/>
    <property type="match status" value="1"/>
</dbReference>
<dbReference type="GO" id="GO:0006508">
    <property type="term" value="P:proteolysis"/>
    <property type="evidence" value="ECO:0007669"/>
    <property type="project" value="InterPro"/>
</dbReference>
<dbReference type="SUPFAM" id="SSF54001">
    <property type="entry name" value="Cysteine proteinases"/>
    <property type="match status" value="1"/>
</dbReference>
<dbReference type="Pfam" id="PF00112">
    <property type="entry name" value="Peptidase_C1"/>
    <property type="match status" value="1"/>
</dbReference>
<keyword evidence="9" id="KW-1185">Reference proteome</keyword>